<dbReference type="Pfam" id="PF13843">
    <property type="entry name" value="DDE_Tnp_1_7"/>
    <property type="match status" value="1"/>
</dbReference>
<dbReference type="AlphaFoldDB" id="A0AAD7R5S9"/>
<evidence type="ECO:0000259" key="1">
    <source>
        <dbReference type="Pfam" id="PF13843"/>
    </source>
</evidence>
<dbReference type="PANTHER" id="PTHR47272">
    <property type="entry name" value="DDE_TNP_1_7 DOMAIN-CONTAINING PROTEIN"/>
    <property type="match status" value="1"/>
</dbReference>
<gene>
    <name evidence="2" type="ORF">AAFF_G00407300</name>
</gene>
<name>A0AAD7R5S9_9TELE</name>
<evidence type="ECO:0000313" key="3">
    <source>
        <dbReference type="Proteomes" id="UP001221898"/>
    </source>
</evidence>
<feature type="domain" description="PiggyBac transposable element-derived protein" evidence="1">
    <location>
        <begin position="3"/>
        <end position="93"/>
    </location>
</feature>
<keyword evidence="3" id="KW-1185">Reference proteome</keyword>
<dbReference type="Proteomes" id="UP001221898">
    <property type="component" value="Unassembled WGS sequence"/>
</dbReference>
<dbReference type="PANTHER" id="PTHR47272:SF2">
    <property type="entry name" value="PIGGYBAC TRANSPOSABLE ELEMENT-DERIVED PROTEIN 3-LIKE"/>
    <property type="match status" value="1"/>
</dbReference>
<proteinExistence type="predicted"/>
<comment type="caution">
    <text evidence="2">The sequence shown here is derived from an EMBL/GenBank/DDBJ whole genome shotgun (WGS) entry which is preliminary data.</text>
</comment>
<protein>
    <recommendedName>
        <fullName evidence="1">PiggyBac transposable element-derived protein domain-containing protein</fullName>
    </recommendedName>
</protein>
<dbReference type="EMBL" id="JAINUG010000804">
    <property type="protein sequence ID" value="KAJ8361991.1"/>
    <property type="molecule type" value="Genomic_DNA"/>
</dbReference>
<reference evidence="2" key="1">
    <citation type="journal article" date="2023" name="Science">
        <title>Genome structures resolve the early diversification of teleost fishes.</title>
        <authorList>
            <person name="Parey E."/>
            <person name="Louis A."/>
            <person name="Montfort J."/>
            <person name="Bouchez O."/>
            <person name="Roques C."/>
            <person name="Iampietro C."/>
            <person name="Lluch J."/>
            <person name="Castinel A."/>
            <person name="Donnadieu C."/>
            <person name="Desvignes T."/>
            <person name="Floi Bucao C."/>
            <person name="Jouanno E."/>
            <person name="Wen M."/>
            <person name="Mejri S."/>
            <person name="Dirks R."/>
            <person name="Jansen H."/>
            <person name="Henkel C."/>
            <person name="Chen W.J."/>
            <person name="Zahm M."/>
            <person name="Cabau C."/>
            <person name="Klopp C."/>
            <person name="Thompson A.W."/>
            <person name="Robinson-Rechavi M."/>
            <person name="Braasch I."/>
            <person name="Lecointre G."/>
            <person name="Bobe J."/>
            <person name="Postlethwait J.H."/>
            <person name="Berthelot C."/>
            <person name="Roest Crollius H."/>
            <person name="Guiguen Y."/>
        </authorList>
    </citation>
    <scope>NUCLEOTIDE SEQUENCE</scope>
    <source>
        <strain evidence="2">NC1722</strain>
    </source>
</reference>
<sequence>MSNDHKPQEQGRGASEMMTGKPVAVAVIKWLDNKPVLMASPVHGTEPQDSCMRWSSKEKCHVSVPRPAVVAEYNNNMGRVDLCDRMISYYRMSN</sequence>
<dbReference type="InterPro" id="IPR029526">
    <property type="entry name" value="PGBD"/>
</dbReference>
<organism evidence="2 3">
    <name type="scientific">Aldrovandia affinis</name>
    <dbReference type="NCBI Taxonomy" id="143900"/>
    <lineage>
        <taxon>Eukaryota</taxon>
        <taxon>Metazoa</taxon>
        <taxon>Chordata</taxon>
        <taxon>Craniata</taxon>
        <taxon>Vertebrata</taxon>
        <taxon>Euteleostomi</taxon>
        <taxon>Actinopterygii</taxon>
        <taxon>Neopterygii</taxon>
        <taxon>Teleostei</taxon>
        <taxon>Notacanthiformes</taxon>
        <taxon>Halosauridae</taxon>
        <taxon>Aldrovandia</taxon>
    </lineage>
</organism>
<accession>A0AAD7R5S9</accession>
<evidence type="ECO:0000313" key="2">
    <source>
        <dbReference type="EMBL" id="KAJ8361991.1"/>
    </source>
</evidence>